<dbReference type="CDD" id="cd01115">
    <property type="entry name" value="SLC13_permease"/>
    <property type="match status" value="1"/>
</dbReference>
<accession>A0A0J1GTG1</accession>
<keyword evidence="8" id="KW-1185">Reference proteome</keyword>
<feature type="transmembrane region" description="Helical" evidence="6">
    <location>
        <begin position="162"/>
        <end position="178"/>
    </location>
</feature>
<dbReference type="PANTHER" id="PTHR10283">
    <property type="entry name" value="SOLUTE CARRIER FAMILY 13 MEMBER"/>
    <property type="match status" value="1"/>
</dbReference>
<dbReference type="Proteomes" id="UP000036426">
    <property type="component" value="Unassembled WGS sequence"/>
</dbReference>
<feature type="transmembrane region" description="Helical" evidence="6">
    <location>
        <begin position="139"/>
        <end position="156"/>
    </location>
</feature>
<proteinExistence type="inferred from homology"/>
<evidence type="ECO:0000256" key="6">
    <source>
        <dbReference type="SAM" id="Phobius"/>
    </source>
</evidence>
<gene>
    <name evidence="7" type="ORF">ABT58_00300</name>
</gene>
<evidence type="ECO:0000256" key="3">
    <source>
        <dbReference type="ARBA" id="ARBA00022692"/>
    </source>
</evidence>
<evidence type="ECO:0000256" key="4">
    <source>
        <dbReference type="ARBA" id="ARBA00022989"/>
    </source>
</evidence>
<organism evidence="7 8">
    <name type="scientific">Photobacterium aphoticum</name>
    <dbReference type="NCBI Taxonomy" id="754436"/>
    <lineage>
        <taxon>Bacteria</taxon>
        <taxon>Pseudomonadati</taxon>
        <taxon>Pseudomonadota</taxon>
        <taxon>Gammaproteobacteria</taxon>
        <taxon>Vibrionales</taxon>
        <taxon>Vibrionaceae</taxon>
        <taxon>Photobacterium</taxon>
    </lineage>
</organism>
<feature type="transmembrane region" description="Helical" evidence="6">
    <location>
        <begin position="227"/>
        <end position="250"/>
    </location>
</feature>
<feature type="transmembrane region" description="Helical" evidence="6">
    <location>
        <begin position="293"/>
        <end position="312"/>
    </location>
</feature>
<dbReference type="PIRSF" id="PIRSF002457">
    <property type="entry name" value="DASS"/>
    <property type="match status" value="1"/>
</dbReference>
<feature type="transmembrane region" description="Helical" evidence="6">
    <location>
        <begin position="33"/>
        <end position="49"/>
    </location>
</feature>
<evidence type="ECO:0000313" key="7">
    <source>
        <dbReference type="EMBL" id="KLV03013.1"/>
    </source>
</evidence>
<feature type="transmembrane region" description="Helical" evidence="6">
    <location>
        <begin position="56"/>
        <end position="76"/>
    </location>
</feature>
<feature type="transmembrane region" description="Helical" evidence="6">
    <location>
        <begin position="324"/>
        <end position="344"/>
    </location>
</feature>
<feature type="transmembrane region" description="Helical" evidence="6">
    <location>
        <begin position="185"/>
        <end position="207"/>
    </location>
</feature>
<sequence>MRQYLRYIVPILIPLIILLLPASAFPVEGLTVVQQRVIAIFLLAALCWVMEPIPIYATSVVIIVLELLLLSNKGLFLFRSGEGEPHFGELLAYNDIMATFASPIIMLFLGGFFLAMAATKYRLDVNLARVLLRPFGNQPKYVMFGLMLITAIFSMFMSNTATTAMMLSILAPVIALFGQKDPGKIAFALCIPVAANIGGIGTPIGTPPNAIALKYLTGENLITFGEWMFFGVPFVAVLLVFAWALINALYPAKQEKIELTIKGQFLKTPKAITVYVTFALTVILWLMGSTHGMNSYTVALIPVAVFSLTGIINKEDLKKISWDVLWLVSGGIALGLALDQTGLARLVVHSIPFDDFSPYVVLGGSALLCLLMANFMSHTATANLLMPIMAALGTSMTSLVPLGGEVTLILVVTFAASLGMSLPISTPPNALAHATGHVESNQMARVGVIVGVVGVALSFAMIWLLHLIDHI</sequence>
<keyword evidence="5 6" id="KW-0472">Membrane</keyword>
<comment type="caution">
    <text evidence="7">The sequence shown here is derived from an EMBL/GenBank/DDBJ whole genome shotgun (WGS) entry which is preliminary data.</text>
</comment>
<dbReference type="GO" id="GO:0005886">
    <property type="term" value="C:plasma membrane"/>
    <property type="evidence" value="ECO:0007669"/>
    <property type="project" value="TreeGrafter"/>
</dbReference>
<evidence type="ECO:0000256" key="5">
    <source>
        <dbReference type="ARBA" id="ARBA00023136"/>
    </source>
</evidence>
<protein>
    <submittedName>
        <fullName evidence="7">Dihydroorotate dehydrogenase</fullName>
    </submittedName>
</protein>
<dbReference type="InterPro" id="IPR001898">
    <property type="entry name" value="SLC13A/DASS"/>
</dbReference>
<evidence type="ECO:0000313" key="8">
    <source>
        <dbReference type="Proteomes" id="UP000036426"/>
    </source>
</evidence>
<reference evidence="7 8" key="1">
    <citation type="submission" date="2015-05" db="EMBL/GenBank/DDBJ databases">
        <title>Photobacterium galathea sp. nov.</title>
        <authorList>
            <person name="Machado H."/>
            <person name="Gram L."/>
        </authorList>
    </citation>
    <scope>NUCLEOTIDE SEQUENCE [LARGE SCALE GENOMIC DNA]</scope>
    <source>
        <strain evidence="7 8">DSM 25995</strain>
    </source>
</reference>
<feature type="transmembrane region" description="Helical" evidence="6">
    <location>
        <begin position="7"/>
        <end position="27"/>
    </location>
</feature>
<keyword evidence="4 6" id="KW-1133">Transmembrane helix</keyword>
<feature type="transmembrane region" description="Helical" evidence="6">
    <location>
        <begin position="406"/>
        <end position="425"/>
    </location>
</feature>
<dbReference type="OrthoDB" id="9766267at2"/>
<dbReference type="PATRIC" id="fig|754436.4.peg.64"/>
<dbReference type="EMBL" id="LDOV01000001">
    <property type="protein sequence ID" value="KLV03013.1"/>
    <property type="molecule type" value="Genomic_DNA"/>
</dbReference>
<feature type="transmembrane region" description="Helical" evidence="6">
    <location>
        <begin position="96"/>
        <end position="118"/>
    </location>
</feature>
<dbReference type="AlphaFoldDB" id="A0A0J1GTG1"/>
<dbReference type="Pfam" id="PF00939">
    <property type="entry name" value="Na_sulph_symp"/>
    <property type="match status" value="1"/>
</dbReference>
<name>A0A0J1GTG1_9GAMM</name>
<feature type="transmembrane region" description="Helical" evidence="6">
    <location>
        <begin position="356"/>
        <end position="375"/>
    </location>
</feature>
<dbReference type="PANTHER" id="PTHR10283:SF92">
    <property type="entry name" value="LOW-AFFINITY PHOSPHATE TRANSPORTER PHO91"/>
    <property type="match status" value="1"/>
</dbReference>
<evidence type="ECO:0000256" key="2">
    <source>
        <dbReference type="ARBA" id="ARBA00007349"/>
    </source>
</evidence>
<comment type="similarity">
    <text evidence="2">Belongs to the SLC13A/DASS transporter (TC 2.A.47) family. DIT1 subfamily.</text>
</comment>
<comment type="subcellular location">
    <subcellularLocation>
        <location evidence="1">Membrane</location>
        <topology evidence="1">Multi-pass membrane protein</topology>
    </subcellularLocation>
</comment>
<keyword evidence="3 6" id="KW-0812">Transmembrane</keyword>
<evidence type="ECO:0000256" key="1">
    <source>
        <dbReference type="ARBA" id="ARBA00004141"/>
    </source>
</evidence>
<dbReference type="NCBIfam" id="TIGR00785">
    <property type="entry name" value="dass"/>
    <property type="match status" value="1"/>
</dbReference>
<feature type="transmembrane region" description="Helical" evidence="6">
    <location>
        <begin position="446"/>
        <end position="468"/>
    </location>
</feature>
<dbReference type="InterPro" id="IPR030676">
    <property type="entry name" value="CitT-rel"/>
</dbReference>
<dbReference type="GO" id="GO:0005315">
    <property type="term" value="F:phosphate transmembrane transporter activity"/>
    <property type="evidence" value="ECO:0007669"/>
    <property type="project" value="TreeGrafter"/>
</dbReference>
<dbReference type="RefSeq" id="WP_047872360.1">
    <property type="nucleotide sequence ID" value="NZ_BMYC01000020.1"/>
</dbReference>
<feature type="transmembrane region" description="Helical" evidence="6">
    <location>
        <begin position="271"/>
        <end position="287"/>
    </location>
</feature>